<dbReference type="Gene3D" id="3.90.1170.50">
    <property type="entry name" value="Aldehyde oxidase/xanthine dehydrogenase, a/b hammerhead"/>
    <property type="match status" value="1"/>
</dbReference>
<dbReference type="Gene3D" id="3.30.365.10">
    <property type="entry name" value="Aldehyde oxidase/xanthine dehydrogenase, molybdopterin binding domain"/>
    <property type="match status" value="4"/>
</dbReference>
<keyword evidence="2" id="KW-0560">Oxidoreductase</keyword>
<evidence type="ECO:0000259" key="3">
    <source>
        <dbReference type="SMART" id="SM01008"/>
    </source>
</evidence>
<dbReference type="InterPro" id="IPR016208">
    <property type="entry name" value="Ald_Oxase/xanthine_DH-like"/>
</dbReference>
<evidence type="ECO:0000256" key="1">
    <source>
        <dbReference type="ARBA" id="ARBA00022505"/>
    </source>
</evidence>
<reference evidence="4" key="1">
    <citation type="journal article" date="2005" name="Environ. Microbiol.">
        <title>Genetic and functional properties of uncultivated thermophilic crenarchaeotes from a subsurface gold mine as revealed by analysis of genome fragments.</title>
        <authorList>
            <person name="Nunoura T."/>
            <person name="Hirayama H."/>
            <person name="Takami H."/>
            <person name="Oida H."/>
            <person name="Nishi S."/>
            <person name="Shimamura S."/>
            <person name="Suzuki Y."/>
            <person name="Inagaki F."/>
            <person name="Takai K."/>
            <person name="Nealson K.H."/>
            <person name="Horikoshi K."/>
        </authorList>
    </citation>
    <scope>NUCLEOTIDE SEQUENCE</scope>
</reference>
<dbReference type="PANTHER" id="PTHR11908:SF132">
    <property type="entry name" value="ALDEHYDE OXIDASE 1-RELATED"/>
    <property type="match status" value="1"/>
</dbReference>
<keyword evidence="1" id="KW-0500">Molybdenum</keyword>
<dbReference type="EMBL" id="AP011763">
    <property type="protein sequence ID" value="BAL56990.1"/>
    <property type="molecule type" value="Genomic_DNA"/>
</dbReference>
<dbReference type="GO" id="GO:0016491">
    <property type="term" value="F:oxidoreductase activity"/>
    <property type="evidence" value="ECO:0007669"/>
    <property type="project" value="UniProtKB-KW"/>
</dbReference>
<dbReference type="GO" id="GO:0005506">
    <property type="term" value="F:iron ion binding"/>
    <property type="evidence" value="ECO:0007669"/>
    <property type="project" value="InterPro"/>
</dbReference>
<evidence type="ECO:0000313" key="4">
    <source>
        <dbReference type="EMBL" id="BAL56990.1"/>
    </source>
</evidence>
<dbReference type="InterPro" id="IPR000674">
    <property type="entry name" value="Ald_Oxase/Xan_DH_a/b"/>
</dbReference>
<dbReference type="SMART" id="SM01008">
    <property type="entry name" value="Ald_Xan_dh_C"/>
    <property type="match status" value="1"/>
</dbReference>
<dbReference type="Pfam" id="PF20256">
    <property type="entry name" value="MoCoBD_2"/>
    <property type="match status" value="1"/>
</dbReference>
<protein>
    <submittedName>
        <fullName evidence="4">Oxidoreductase</fullName>
    </submittedName>
</protein>
<proteinExistence type="predicted"/>
<dbReference type="PANTHER" id="PTHR11908">
    <property type="entry name" value="XANTHINE DEHYDROGENASE"/>
    <property type="match status" value="1"/>
</dbReference>
<dbReference type="Pfam" id="PF01315">
    <property type="entry name" value="Ald_Xan_dh_C"/>
    <property type="match status" value="1"/>
</dbReference>
<dbReference type="InterPro" id="IPR036856">
    <property type="entry name" value="Ald_Oxase/Xan_DH_a/b_sf"/>
</dbReference>
<evidence type="ECO:0000256" key="2">
    <source>
        <dbReference type="ARBA" id="ARBA00023002"/>
    </source>
</evidence>
<dbReference type="SUPFAM" id="SSF56003">
    <property type="entry name" value="Molybdenum cofactor-binding domain"/>
    <property type="match status" value="1"/>
</dbReference>
<organism evidence="4">
    <name type="scientific">uncultured prokaryote</name>
    <dbReference type="NCBI Taxonomy" id="198431"/>
    <lineage>
        <taxon>unclassified sequences</taxon>
        <taxon>environmental samples</taxon>
    </lineage>
</organism>
<gene>
    <name evidence="4" type="ORF">HGMM_F46A05C29</name>
</gene>
<feature type="domain" description="Aldehyde oxidase/xanthine dehydrogenase a/b hammerhead" evidence="3">
    <location>
        <begin position="25"/>
        <end position="141"/>
    </location>
</feature>
<reference evidence="4" key="2">
    <citation type="journal article" date="2012" name="PLoS ONE">
        <title>A Deeply Branching Thermophilic Bacterium with an Ancient Acetyl-CoA Pathway Dominates a Subsurface Ecosystem.</title>
        <authorList>
            <person name="Takami H."/>
            <person name="Noguchi H."/>
            <person name="Takaki Y."/>
            <person name="Uchiyama I."/>
            <person name="Toyoda A."/>
            <person name="Nishi S."/>
            <person name="Chee G.-J."/>
            <person name="Arai W."/>
            <person name="Nunoura T."/>
            <person name="Itoh T."/>
            <person name="Hattori M."/>
            <person name="Takai K."/>
        </authorList>
    </citation>
    <scope>NUCLEOTIDE SEQUENCE</scope>
</reference>
<accession>H5SLF4</accession>
<sequence>MATAPTTPRVIGRRLPKVDAPEKVTGRAVFGADVRLPGMLYGKILRSPYAHARIRRIDASRALAVPGVKAVVTGADMPPVKPGTIAPQGELEIDMYYLSKLILAQGKVLFHGHPVAAVAATSPEIAAYALGLIDVEYEPLEPVLDVEKAMEPTAPLLHDDLFTRSLGGVSEKPSNIALHLQMERGNVEEGFAQADVVLERTYRTQMVHQGYLEPEAETAWVQPDGRIIVWCNSQGMFAHRTQLSILFNIPPSRIKVIPTEVGGAFGGKIYVRVSPICLLLSQKTGRPVQIVLTREEVLRATGPGSPLVAHIKVGARRDGQITAIQAKFIYDSGAFPGGPVAGGVLSALAPYKTLHMRVDGYDVVTNKPRVAAYRAPGATASCFAMEALMDEVAEALGMDPIDFRLRNAVEEGDPMPNGLTWGRIGLKAMLERARRSPAWTEPLTGPYRGRGMALGFWRGGTNTSSCHITVNADGSVNVTVGSVDLSSTRTGIAQMVAECLGIPFEQVRIVVGDTDTVAHTDNSGGSRITYSMSAAVYQASQDLLGKMKVRAAGMLGVPPEQVEYRDGRFFVSDIPDKFKTFPEVCYASTRGGGALQGFGSNGRLKMAPAFSLHIADVEVDPETGKVRILRYTTFQDVGRAINPTLIEGQMQGGAVQGIGWALTEEYVFDEKGVLRNASLLDYRMPVALDLPMIDCEIIEVPASDGPFGVRGVGEAPIVPPAGALANAIYRATGVRFYRLPMSPERVFWALREAGRNGPRGQ</sequence>
<name>H5SLF4_9ZZZZ</name>
<dbReference type="AlphaFoldDB" id="H5SLF4"/>
<dbReference type="InterPro" id="IPR046867">
    <property type="entry name" value="AldOxase/xan_DH_MoCoBD2"/>
</dbReference>
<dbReference type="SUPFAM" id="SSF54665">
    <property type="entry name" value="CO dehydrogenase molybdoprotein N-domain-like"/>
    <property type="match status" value="1"/>
</dbReference>
<dbReference type="InterPro" id="IPR008274">
    <property type="entry name" value="AldOxase/xan_DH_MoCoBD1"/>
</dbReference>
<dbReference type="Pfam" id="PF02738">
    <property type="entry name" value="MoCoBD_1"/>
    <property type="match status" value="1"/>
</dbReference>
<dbReference type="InterPro" id="IPR037165">
    <property type="entry name" value="AldOxase/xan_DH_Mopterin-bd_sf"/>
</dbReference>